<gene>
    <name evidence="1" type="ORF">LZ012_19055</name>
</gene>
<dbReference type="RefSeq" id="WP_275712549.1">
    <property type="nucleotide sequence ID" value="NZ_JAKLTN010000008.1"/>
</dbReference>
<dbReference type="Proteomes" id="UP001165384">
    <property type="component" value="Unassembled WGS sequence"/>
</dbReference>
<evidence type="ECO:0000313" key="1">
    <source>
        <dbReference type="EMBL" id="MCG2579094.1"/>
    </source>
</evidence>
<proteinExistence type="predicted"/>
<sequence>MIQGQFRSTVLQIPAEVTPLKFRGYLRKEIQEVQATAQSPEDIIVVRLFVLEKVLFGLGAKKVDSVLQGVVEKCPNIQRIELEALTRPLTAEEMQEAAAEAQATLQALSEKVMASGGKLVADSGAN</sequence>
<name>A0ABS9K7E4_9RHOO</name>
<evidence type="ECO:0000313" key="2">
    <source>
        <dbReference type="Proteomes" id="UP001165384"/>
    </source>
</evidence>
<evidence type="ECO:0008006" key="3">
    <source>
        <dbReference type="Google" id="ProtNLM"/>
    </source>
</evidence>
<comment type="caution">
    <text evidence="1">The sequence shown here is derived from an EMBL/GenBank/DDBJ whole genome shotgun (WGS) entry which is preliminary data.</text>
</comment>
<keyword evidence="2" id="KW-1185">Reference proteome</keyword>
<protein>
    <recommendedName>
        <fullName evidence="3">Band 7 domain-containing protein</fullName>
    </recommendedName>
</protein>
<dbReference type="EMBL" id="JAKLTN010000008">
    <property type="protein sequence ID" value="MCG2579094.1"/>
    <property type="molecule type" value="Genomic_DNA"/>
</dbReference>
<organism evidence="1 2">
    <name type="scientific">Dechloromonas hankyongensis</name>
    <dbReference type="NCBI Taxonomy" id="2908002"/>
    <lineage>
        <taxon>Bacteria</taxon>
        <taxon>Pseudomonadati</taxon>
        <taxon>Pseudomonadota</taxon>
        <taxon>Betaproteobacteria</taxon>
        <taxon>Rhodocyclales</taxon>
        <taxon>Azonexaceae</taxon>
        <taxon>Dechloromonas</taxon>
    </lineage>
</organism>
<accession>A0ABS9K7E4</accession>
<reference evidence="1" key="1">
    <citation type="submission" date="2022-01" db="EMBL/GenBank/DDBJ databases">
        <authorList>
            <person name="Jo J.-H."/>
            <person name="Im W.-T."/>
        </authorList>
    </citation>
    <scope>NUCLEOTIDE SEQUENCE</scope>
    <source>
        <strain evidence="1">XY25</strain>
    </source>
</reference>